<feature type="compositionally biased region" description="Polar residues" evidence="1">
    <location>
        <begin position="70"/>
        <end position="89"/>
    </location>
</feature>
<accession>A0ABN7U6W3</accession>
<feature type="region of interest" description="Disordered" evidence="1">
    <location>
        <begin position="64"/>
        <end position="101"/>
    </location>
</feature>
<feature type="compositionally biased region" description="Acidic residues" evidence="1">
    <location>
        <begin position="92"/>
        <end position="101"/>
    </location>
</feature>
<organism evidence="2 3">
    <name type="scientific">Gigaspora margarita</name>
    <dbReference type="NCBI Taxonomy" id="4874"/>
    <lineage>
        <taxon>Eukaryota</taxon>
        <taxon>Fungi</taxon>
        <taxon>Fungi incertae sedis</taxon>
        <taxon>Mucoromycota</taxon>
        <taxon>Glomeromycotina</taxon>
        <taxon>Glomeromycetes</taxon>
        <taxon>Diversisporales</taxon>
        <taxon>Gigasporaceae</taxon>
        <taxon>Gigaspora</taxon>
    </lineage>
</organism>
<dbReference type="EMBL" id="CAJVQB010000630">
    <property type="protein sequence ID" value="CAG8498995.1"/>
    <property type="molecule type" value="Genomic_DNA"/>
</dbReference>
<reference evidence="2 3" key="1">
    <citation type="submission" date="2021-06" db="EMBL/GenBank/DDBJ databases">
        <authorList>
            <person name="Kallberg Y."/>
            <person name="Tangrot J."/>
            <person name="Rosling A."/>
        </authorList>
    </citation>
    <scope>NUCLEOTIDE SEQUENCE [LARGE SCALE GENOMIC DNA]</scope>
    <source>
        <strain evidence="2 3">120-4 pot B 10/14</strain>
    </source>
</reference>
<dbReference type="Proteomes" id="UP000789901">
    <property type="component" value="Unassembled WGS sequence"/>
</dbReference>
<protein>
    <submittedName>
        <fullName evidence="2">16090_t:CDS:1</fullName>
    </submittedName>
</protein>
<name>A0ABN7U6W3_GIGMA</name>
<evidence type="ECO:0000256" key="1">
    <source>
        <dbReference type="SAM" id="MobiDB-lite"/>
    </source>
</evidence>
<keyword evidence="3" id="KW-1185">Reference proteome</keyword>
<proteinExistence type="predicted"/>
<gene>
    <name evidence="2" type="ORF">GMARGA_LOCUS2104</name>
</gene>
<comment type="caution">
    <text evidence="2">The sequence shown here is derived from an EMBL/GenBank/DDBJ whole genome shotgun (WGS) entry which is preliminary data.</text>
</comment>
<evidence type="ECO:0000313" key="3">
    <source>
        <dbReference type="Proteomes" id="UP000789901"/>
    </source>
</evidence>
<sequence>MKVASVTIYRRSKKSIPKNNNYFALEPRNTLADDDILHRGLLTEEEEETAPSDDHVLRSNITRYKDDDGNLNQNEAFDSNDNDNQSNIFSIMDEEEDEENA</sequence>
<evidence type="ECO:0000313" key="2">
    <source>
        <dbReference type="EMBL" id="CAG8498995.1"/>
    </source>
</evidence>